<keyword evidence="2" id="KW-0812">Transmembrane</keyword>
<keyword evidence="4" id="KW-1185">Reference proteome</keyword>
<gene>
    <name evidence="3" type="ORF">Pen02_65360</name>
</gene>
<evidence type="ECO:0000313" key="3">
    <source>
        <dbReference type="EMBL" id="GIG91600.1"/>
    </source>
</evidence>
<dbReference type="EMBL" id="BONW01000039">
    <property type="protein sequence ID" value="GIG91600.1"/>
    <property type="molecule type" value="Genomic_DNA"/>
</dbReference>
<keyword evidence="2" id="KW-1133">Transmembrane helix</keyword>
<feature type="compositionally biased region" description="Basic and acidic residues" evidence="1">
    <location>
        <begin position="43"/>
        <end position="52"/>
    </location>
</feature>
<accession>A0ABQ4EA46</accession>
<protein>
    <submittedName>
        <fullName evidence="3">Uncharacterized protein</fullName>
    </submittedName>
</protein>
<dbReference type="Proteomes" id="UP000646749">
    <property type="component" value="Unassembled WGS sequence"/>
</dbReference>
<evidence type="ECO:0000256" key="1">
    <source>
        <dbReference type="SAM" id="MobiDB-lite"/>
    </source>
</evidence>
<keyword evidence="2" id="KW-0472">Membrane</keyword>
<feature type="compositionally biased region" description="Polar residues" evidence="1">
    <location>
        <begin position="29"/>
        <end position="41"/>
    </location>
</feature>
<feature type="transmembrane region" description="Helical" evidence="2">
    <location>
        <begin position="68"/>
        <end position="87"/>
    </location>
</feature>
<evidence type="ECO:0000256" key="2">
    <source>
        <dbReference type="SAM" id="Phobius"/>
    </source>
</evidence>
<feature type="compositionally biased region" description="Polar residues" evidence="1">
    <location>
        <begin position="1"/>
        <end position="22"/>
    </location>
</feature>
<name>A0ABQ4EA46_9ACTN</name>
<evidence type="ECO:0000313" key="4">
    <source>
        <dbReference type="Proteomes" id="UP000646749"/>
    </source>
</evidence>
<sequence>MSTQTPSRQPMGQQVTDMQSAPTREMGAQNISNQQIQQTLAEMQRRMDEPVRRNPGNETKPAWLSTEFYIYLAAVGFTLLAADLVGTDASGVDPFRAQQAWFFITLMTIAYLGSRGLAKLASSWRHGRR</sequence>
<reference evidence="3 4" key="1">
    <citation type="submission" date="2021-01" db="EMBL/GenBank/DDBJ databases">
        <title>Whole genome shotgun sequence of Plantactinospora endophytica NBRC 110450.</title>
        <authorList>
            <person name="Komaki H."/>
            <person name="Tamura T."/>
        </authorList>
    </citation>
    <scope>NUCLEOTIDE SEQUENCE [LARGE SCALE GENOMIC DNA]</scope>
    <source>
        <strain evidence="3 4">NBRC 110450</strain>
    </source>
</reference>
<organism evidence="3 4">
    <name type="scientific">Plantactinospora endophytica</name>
    <dbReference type="NCBI Taxonomy" id="673535"/>
    <lineage>
        <taxon>Bacteria</taxon>
        <taxon>Bacillati</taxon>
        <taxon>Actinomycetota</taxon>
        <taxon>Actinomycetes</taxon>
        <taxon>Micromonosporales</taxon>
        <taxon>Micromonosporaceae</taxon>
        <taxon>Plantactinospora</taxon>
    </lineage>
</organism>
<dbReference type="RefSeq" id="WP_203869968.1">
    <property type="nucleotide sequence ID" value="NZ_BONW01000039.1"/>
</dbReference>
<feature type="region of interest" description="Disordered" evidence="1">
    <location>
        <begin position="1"/>
        <end position="58"/>
    </location>
</feature>
<proteinExistence type="predicted"/>
<comment type="caution">
    <text evidence="3">The sequence shown here is derived from an EMBL/GenBank/DDBJ whole genome shotgun (WGS) entry which is preliminary data.</text>
</comment>
<feature type="transmembrane region" description="Helical" evidence="2">
    <location>
        <begin position="99"/>
        <end position="118"/>
    </location>
</feature>